<name>M7TEZ9_EUTLA</name>
<dbReference type="Proteomes" id="UP000012174">
    <property type="component" value="Unassembled WGS sequence"/>
</dbReference>
<dbReference type="OMA" id="SENQPEY"/>
<proteinExistence type="predicted"/>
<dbReference type="KEGG" id="ela:UCREL1_7748"/>
<gene>
    <name evidence="2" type="ORF">UCREL1_7748</name>
</gene>
<evidence type="ECO:0000313" key="2">
    <source>
        <dbReference type="EMBL" id="EMR65280.1"/>
    </source>
</evidence>
<protein>
    <submittedName>
        <fullName evidence="2">Uncharacterized protein</fullName>
    </submittedName>
</protein>
<dbReference type="eggNOG" id="ENOG502RMZB">
    <property type="taxonomic scope" value="Eukaryota"/>
</dbReference>
<dbReference type="HOGENOM" id="CLU_1199828_0_0_1"/>
<evidence type="ECO:0000313" key="3">
    <source>
        <dbReference type="Proteomes" id="UP000012174"/>
    </source>
</evidence>
<feature type="region of interest" description="Disordered" evidence="1">
    <location>
        <begin position="196"/>
        <end position="231"/>
    </location>
</feature>
<keyword evidence="3" id="KW-1185">Reference proteome</keyword>
<feature type="compositionally biased region" description="Acidic residues" evidence="1">
    <location>
        <begin position="198"/>
        <end position="231"/>
    </location>
</feature>
<dbReference type="EMBL" id="KB706899">
    <property type="protein sequence ID" value="EMR65280.1"/>
    <property type="molecule type" value="Genomic_DNA"/>
</dbReference>
<dbReference type="OrthoDB" id="4712703at2759"/>
<reference evidence="3" key="1">
    <citation type="journal article" date="2013" name="Genome Announc.">
        <title>Draft genome sequence of the grapevine dieback fungus Eutypa lata UCR-EL1.</title>
        <authorList>
            <person name="Blanco-Ulate B."/>
            <person name="Rolshausen P.E."/>
            <person name="Cantu D."/>
        </authorList>
    </citation>
    <scope>NUCLEOTIDE SEQUENCE [LARGE SCALE GENOMIC DNA]</scope>
    <source>
        <strain evidence="3">UCR-EL1</strain>
    </source>
</reference>
<dbReference type="AlphaFoldDB" id="M7TEZ9"/>
<accession>M7TEZ9</accession>
<sequence>MSQFDVYYNQKLGRLVSRAGMRYKDKNDVLVRPRRNEIVVKTMKEAKVALNKSAVDAELAGIVKACAEEFEIFTNFGCGPEHLADFLDTVQKKNAAKFPWAASLSGSTFLELFWRLMEARHEWTKSPAPPFDWALHSPVAAEVDNFLSVMGLIRNDGYEWVEAEVMLYDMAGGFEADEDDTEGNLMKMPAVREALGGLEEENTAVEGEGMEEQEQEQQEDVSEDVEMMDVS</sequence>
<organism evidence="2 3">
    <name type="scientific">Eutypa lata (strain UCR-EL1)</name>
    <name type="common">Grapevine dieback disease fungus</name>
    <name type="synonym">Eutypa armeniacae</name>
    <dbReference type="NCBI Taxonomy" id="1287681"/>
    <lineage>
        <taxon>Eukaryota</taxon>
        <taxon>Fungi</taxon>
        <taxon>Dikarya</taxon>
        <taxon>Ascomycota</taxon>
        <taxon>Pezizomycotina</taxon>
        <taxon>Sordariomycetes</taxon>
        <taxon>Xylariomycetidae</taxon>
        <taxon>Xylariales</taxon>
        <taxon>Diatrypaceae</taxon>
        <taxon>Eutypa</taxon>
    </lineage>
</organism>
<evidence type="ECO:0000256" key="1">
    <source>
        <dbReference type="SAM" id="MobiDB-lite"/>
    </source>
</evidence>